<keyword evidence="3" id="KW-1185">Reference proteome</keyword>
<dbReference type="AlphaFoldDB" id="A0AA40CFN0"/>
<evidence type="ECO:0000313" key="3">
    <source>
        <dbReference type="Proteomes" id="UP001174934"/>
    </source>
</evidence>
<comment type="caution">
    <text evidence="2">The sequence shown here is derived from an EMBL/GenBank/DDBJ whole genome shotgun (WGS) entry which is preliminary data.</text>
</comment>
<feature type="compositionally biased region" description="Low complexity" evidence="1">
    <location>
        <begin position="261"/>
        <end position="274"/>
    </location>
</feature>
<feature type="non-terminal residue" evidence="2">
    <location>
        <position position="293"/>
    </location>
</feature>
<feature type="region of interest" description="Disordered" evidence="1">
    <location>
        <begin position="204"/>
        <end position="246"/>
    </location>
</feature>
<evidence type="ECO:0000256" key="1">
    <source>
        <dbReference type="SAM" id="MobiDB-lite"/>
    </source>
</evidence>
<feature type="compositionally biased region" description="Polar residues" evidence="1">
    <location>
        <begin position="227"/>
        <end position="246"/>
    </location>
</feature>
<organism evidence="2 3">
    <name type="scientific">Bombardia bombarda</name>
    <dbReference type="NCBI Taxonomy" id="252184"/>
    <lineage>
        <taxon>Eukaryota</taxon>
        <taxon>Fungi</taxon>
        <taxon>Dikarya</taxon>
        <taxon>Ascomycota</taxon>
        <taxon>Pezizomycotina</taxon>
        <taxon>Sordariomycetes</taxon>
        <taxon>Sordariomycetidae</taxon>
        <taxon>Sordariales</taxon>
        <taxon>Lasiosphaeriaceae</taxon>
        <taxon>Bombardia</taxon>
    </lineage>
</organism>
<feature type="region of interest" description="Disordered" evidence="1">
    <location>
        <begin position="57"/>
        <end position="79"/>
    </location>
</feature>
<gene>
    <name evidence="2" type="ORF">B0T17DRAFT_520560</name>
</gene>
<dbReference type="Proteomes" id="UP001174934">
    <property type="component" value="Unassembled WGS sequence"/>
</dbReference>
<sequence length="293" mass="32114">MPSPATLLSKYRDVGFSQSCVAQTRAPRNKLKKLPPVGYPEKAQVTFDLCHLLGSTHSLENIPRPPRPPRTSRTDFPDPALPTYKYEPFDFPFDPIESLDEKTELKDCDTTSESASECWSLAYSTPSRYPSEPERMAVDRCNNGPAAAAAAPATTAREPPQYDRASRLAEAYRSLLPDLDTIEDSEARVSQQKTPQPLRRFRLQPRTPSLHLPVNFTARDSPGDVSKPTQTAAAPEQPNTTCGFPLRTKTTIMSRLPKAPSITGSSMGSSITITDTEPIIATRPPSTGDVGTQ</sequence>
<reference evidence="2" key="1">
    <citation type="submission" date="2023-06" db="EMBL/GenBank/DDBJ databases">
        <title>Genome-scale phylogeny and comparative genomics of the fungal order Sordariales.</title>
        <authorList>
            <consortium name="Lawrence Berkeley National Laboratory"/>
            <person name="Hensen N."/>
            <person name="Bonometti L."/>
            <person name="Westerberg I."/>
            <person name="Brannstrom I.O."/>
            <person name="Guillou S."/>
            <person name="Cros-Aarteil S."/>
            <person name="Calhoun S."/>
            <person name="Haridas S."/>
            <person name="Kuo A."/>
            <person name="Mondo S."/>
            <person name="Pangilinan J."/>
            <person name="Riley R."/>
            <person name="LaButti K."/>
            <person name="Andreopoulos B."/>
            <person name="Lipzen A."/>
            <person name="Chen C."/>
            <person name="Yanf M."/>
            <person name="Daum C."/>
            <person name="Ng V."/>
            <person name="Clum A."/>
            <person name="Steindorff A."/>
            <person name="Ohm R."/>
            <person name="Martin F."/>
            <person name="Silar P."/>
            <person name="Natvig D."/>
            <person name="Lalanne C."/>
            <person name="Gautier V."/>
            <person name="Ament-velasquez S.L."/>
            <person name="Kruys A."/>
            <person name="Hutchinson M.I."/>
            <person name="Powell A.J."/>
            <person name="Barry K."/>
            <person name="Miller A.N."/>
            <person name="Grigoriev I.V."/>
            <person name="Debuchy R."/>
            <person name="Gladieux P."/>
            <person name="Thoren M.H."/>
            <person name="Johannesson H."/>
        </authorList>
    </citation>
    <scope>NUCLEOTIDE SEQUENCE</scope>
    <source>
        <strain evidence="2">SMH3391-2</strain>
    </source>
</reference>
<accession>A0AA40CFN0</accession>
<name>A0AA40CFN0_9PEZI</name>
<proteinExistence type="predicted"/>
<feature type="region of interest" description="Disordered" evidence="1">
    <location>
        <begin position="258"/>
        <end position="293"/>
    </location>
</feature>
<evidence type="ECO:0000313" key="2">
    <source>
        <dbReference type="EMBL" id="KAK0637056.1"/>
    </source>
</evidence>
<dbReference type="EMBL" id="JAULSR010000001">
    <property type="protein sequence ID" value="KAK0637056.1"/>
    <property type="molecule type" value="Genomic_DNA"/>
</dbReference>
<protein>
    <submittedName>
        <fullName evidence="2">Uncharacterized protein</fullName>
    </submittedName>
</protein>